<keyword evidence="2" id="KW-0444">Lipid biosynthesis</keyword>
<keyword evidence="3 12" id="KW-0808">Transferase</keyword>
<keyword evidence="4" id="KW-0443">Lipid metabolism</keyword>
<evidence type="ECO:0000256" key="5">
    <source>
        <dbReference type="ARBA" id="ARBA00023315"/>
    </source>
</evidence>
<evidence type="ECO:0000256" key="8">
    <source>
        <dbReference type="ARBA" id="ARBA00039866"/>
    </source>
</evidence>
<dbReference type="PANTHER" id="PTHR37323:SF1">
    <property type="entry name" value="L-ORNITHINE N(ALPHA)-ACYLTRANSFERASE"/>
    <property type="match status" value="1"/>
</dbReference>
<accession>A0A4Q1JZ81</accession>
<feature type="domain" description="Phospholipid/glycerol acyltransferase" evidence="11">
    <location>
        <begin position="83"/>
        <end position="200"/>
    </location>
</feature>
<name>A0A4Q1JZ81_9GAMM</name>
<comment type="caution">
    <text evidence="12">The sequence shown here is derived from an EMBL/GenBank/DDBJ whole genome shotgun (WGS) entry which is preliminary data.</text>
</comment>
<dbReference type="OrthoDB" id="1113830at2"/>
<gene>
    <name evidence="12" type="ORF">EPA99_02600</name>
</gene>
<comment type="pathway">
    <text evidence="1">Lipid metabolism.</text>
</comment>
<comment type="function">
    <text evidence="9">Catalyzes the first step in the biosynthesis of ornithine lipids, which are phosphorus-free membrane lipids. Catalyzes the 3-hydroxyacyl-acyl carrier protein-dependent acylation of ornithine to form lyso-ornithine lipid (LOL).</text>
</comment>
<keyword evidence="5" id="KW-0012">Acyltransferase</keyword>
<dbReference type="RefSeq" id="WP_129469614.1">
    <property type="nucleotide sequence ID" value="NZ_SAWZ01000001.1"/>
</dbReference>
<evidence type="ECO:0000256" key="1">
    <source>
        <dbReference type="ARBA" id="ARBA00005189"/>
    </source>
</evidence>
<comment type="similarity">
    <text evidence="6">Belongs to the acetyltransferase family. OlsB subfamily.</text>
</comment>
<dbReference type="Proteomes" id="UP000289784">
    <property type="component" value="Unassembled WGS sequence"/>
</dbReference>
<dbReference type="InterPro" id="IPR016181">
    <property type="entry name" value="Acyl_CoA_acyltransferase"/>
</dbReference>
<dbReference type="Gene3D" id="3.40.630.30">
    <property type="match status" value="1"/>
</dbReference>
<evidence type="ECO:0000256" key="3">
    <source>
        <dbReference type="ARBA" id="ARBA00022679"/>
    </source>
</evidence>
<evidence type="ECO:0000256" key="4">
    <source>
        <dbReference type="ARBA" id="ARBA00023098"/>
    </source>
</evidence>
<evidence type="ECO:0000259" key="11">
    <source>
        <dbReference type="SMART" id="SM00563"/>
    </source>
</evidence>
<reference evidence="12 13" key="1">
    <citation type="submission" date="2019-01" db="EMBL/GenBank/DDBJ databases">
        <title>Pseudoxanthomonas composti sp. nov., isolated from compost.</title>
        <authorList>
            <person name="Yang G."/>
        </authorList>
    </citation>
    <scope>NUCLEOTIDE SEQUENCE [LARGE SCALE GENOMIC DNA]</scope>
    <source>
        <strain evidence="12 13">GSS15</strain>
    </source>
</reference>
<dbReference type="Pfam" id="PF19576">
    <property type="entry name" value="Acyltransf_2"/>
    <property type="match status" value="1"/>
</dbReference>
<dbReference type="Pfam" id="PF13444">
    <property type="entry name" value="Acetyltransf_5"/>
    <property type="match status" value="1"/>
</dbReference>
<dbReference type="EC" id="2.3.2.30" evidence="7"/>
<dbReference type="InterPro" id="IPR052351">
    <property type="entry name" value="Ornithine_N-alpha-AT"/>
</dbReference>
<dbReference type="SUPFAM" id="SSF55729">
    <property type="entry name" value="Acyl-CoA N-acyltransferases (Nat)"/>
    <property type="match status" value="1"/>
</dbReference>
<dbReference type="InterPro" id="IPR002123">
    <property type="entry name" value="Plipid/glycerol_acylTrfase"/>
</dbReference>
<comment type="catalytic activity">
    <reaction evidence="10">
        <text>a (3R)-hydroxyacyl-[ACP] + L-ornithine = a lyso-ornithine lipid + holo-[ACP] + H(+)</text>
        <dbReference type="Rhea" id="RHEA:20633"/>
        <dbReference type="Rhea" id="RHEA-COMP:9685"/>
        <dbReference type="Rhea" id="RHEA-COMP:9945"/>
        <dbReference type="ChEBI" id="CHEBI:15378"/>
        <dbReference type="ChEBI" id="CHEBI:46911"/>
        <dbReference type="ChEBI" id="CHEBI:64479"/>
        <dbReference type="ChEBI" id="CHEBI:78827"/>
        <dbReference type="ChEBI" id="CHEBI:138482"/>
        <dbReference type="EC" id="2.3.2.30"/>
    </reaction>
    <physiologicalReaction direction="left-to-right" evidence="10">
        <dbReference type="Rhea" id="RHEA:20634"/>
    </physiologicalReaction>
</comment>
<dbReference type="AlphaFoldDB" id="A0A4Q1JZ81"/>
<evidence type="ECO:0000313" key="12">
    <source>
        <dbReference type="EMBL" id="RXR08723.1"/>
    </source>
</evidence>
<organism evidence="12 13">
    <name type="scientific">Pseudoxanthomonas composti</name>
    <dbReference type="NCBI Taxonomy" id="2137479"/>
    <lineage>
        <taxon>Bacteria</taxon>
        <taxon>Pseudomonadati</taxon>
        <taxon>Pseudomonadota</taxon>
        <taxon>Gammaproteobacteria</taxon>
        <taxon>Lysobacterales</taxon>
        <taxon>Lysobacteraceae</taxon>
        <taxon>Pseudoxanthomonas</taxon>
    </lineage>
</organism>
<evidence type="ECO:0000256" key="2">
    <source>
        <dbReference type="ARBA" id="ARBA00022516"/>
    </source>
</evidence>
<dbReference type="SUPFAM" id="SSF69593">
    <property type="entry name" value="Glycerol-3-phosphate (1)-acyltransferase"/>
    <property type="match status" value="1"/>
</dbReference>
<proteinExistence type="inferred from homology"/>
<dbReference type="GO" id="GO:0043810">
    <property type="term" value="F:ornithine-acyl [acyl carrier protein] N-acyltransferase activity"/>
    <property type="evidence" value="ECO:0007669"/>
    <property type="project" value="UniProtKB-EC"/>
</dbReference>
<evidence type="ECO:0000256" key="9">
    <source>
        <dbReference type="ARBA" id="ARBA00045724"/>
    </source>
</evidence>
<keyword evidence="13" id="KW-1185">Reference proteome</keyword>
<evidence type="ECO:0000256" key="10">
    <source>
        <dbReference type="ARBA" id="ARBA00047785"/>
    </source>
</evidence>
<dbReference type="InterPro" id="IPR045746">
    <property type="entry name" value="ACT14924-like_Acyltransf_dom"/>
</dbReference>
<dbReference type="SMART" id="SM00563">
    <property type="entry name" value="PlsC"/>
    <property type="match status" value="1"/>
</dbReference>
<dbReference type="EMBL" id="SAWZ01000001">
    <property type="protein sequence ID" value="RXR08723.1"/>
    <property type="molecule type" value="Genomic_DNA"/>
</dbReference>
<evidence type="ECO:0000256" key="6">
    <source>
        <dbReference type="ARBA" id="ARBA00038095"/>
    </source>
</evidence>
<protein>
    <recommendedName>
        <fullName evidence="8">L-ornithine N(alpha)-acyltransferase</fullName>
        <ecNumber evidence="7">2.3.2.30</ecNumber>
    </recommendedName>
</protein>
<sequence length="568" mass="63365">MRSLEDSIAARYPRWFSGRSARLTRPLLQRWSRWSRLQETLEFLERSEGLHGMAFLEAARSFLQLDYRVQAGPGAPLPAQGRLLVVANHPSGARDALALLHWVLQQRPDARIVANDLLAQIAPLRQLLLPVRILGGSITPGSVRAVEQALEQERCVIVFPAGEVSRLRPHGIRDGRWQRGFLRFARRSGASIVPVRIRARNSALFYGASAMFKPVGTALLPREMLPRPRQRMELCVGQPLQLRQDESDPQAARRVRRAVYALDRRDALLSAVPVPVAPAGAVARIAQDVRQLTLLGRTSDGMEIRCGRLAPDSALMQDIGRLREITFRAVGEGSGKARDLDAFDAWYEHIVLWDQQRRQLAGAYRLARGDALPPGQDIGALYTASLFDYDAPTRARLAQGMELGRSFVSPAYWGSRSIDYLWQGIGAYLAGQPQVRYLFGAVSISAAIPAPAREQIVDYYRTFYGSCGATAHRPFDPAPRPGQWQALDAESAFAVLRDNLEALGARVPMLYRQYTELCEPGGVRFLAFGVDPDFSDSVDGLIEVDLQRMQPRKRKRYLKPAAREEMPA</sequence>
<evidence type="ECO:0000256" key="7">
    <source>
        <dbReference type="ARBA" id="ARBA00039058"/>
    </source>
</evidence>
<dbReference type="PANTHER" id="PTHR37323">
    <property type="entry name" value="GCN5-RELATED N-ACETYLTRANSFERASE"/>
    <property type="match status" value="1"/>
</dbReference>
<dbReference type="GO" id="GO:0006629">
    <property type="term" value="P:lipid metabolic process"/>
    <property type="evidence" value="ECO:0007669"/>
    <property type="project" value="UniProtKB-KW"/>
</dbReference>
<evidence type="ECO:0000313" key="13">
    <source>
        <dbReference type="Proteomes" id="UP000289784"/>
    </source>
</evidence>